<dbReference type="AlphaFoldDB" id="A0A9D1K9S4"/>
<feature type="region of interest" description="Disordered" evidence="6">
    <location>
        <begin position="466"/>
        <end position="485"/>
    </location>
</feature>
<evidence type="ECO:0000256" key="6">
    <source>
        <dbReference type="SAM" id="MobiDB-lite"/>
    </source>
</evidence>
<dbReference type="Proteomes" id="UP000886876">
    <property type="component" value="Unassembled WGS sequence"/>
</dbReference>
<keyword evidence="2" id="KW-0547">Nucleotide-binding</keyword>
<dbReference type="InterPro" id="IPR045063">
    <property type="entry name" value="Dynamin_N"/>
</dbReference>
<name>A0A9D1K9S4_9FIRM</name>
<comment type="subcellular location">
    <subcellularLocation>
        <location evidence="1">Membrane</location>
    </subcellularLocation>
</comment>
<protein>
    <submittedName>
        <fullName evidence="8">Dynamin family protein</fullName>
    </submittedName>
</protein>
<feature type="domain" description="Dynamin N-terminal" evidence="7">
    <location>
        <begin position="87"/>
        <end position="247"/>
    </location>
</feature>
<comment type="caution">
    <text evidence="8">The sequence shown here is derived from an EMBL/GenBank/DDBJ whole genome shotgun (WGS) entry which is preliminary data.</text>
</comment>
<keyword evidence="4" id="KW-0342">GTP-binding</keyword>
<dbReference type="InterPro" id="IPR027094">
    <property type="entry name" value="Mitofusin_fam"/>
</dbReference>
<dbReference type="GO" id="GO:0005525">
    <property type="term" value="F:GTP binding"/>
    <property type="evidence" value="ECO:0007669"/>
    <property type="project" value="UniProtKB-KW"/>
</dbReference>
<dbReference type="GO" id="GO:0003924">
    <property type="term" value="F:GTPase activity"/>
    <property type="evidence" value="ECO:0007669"/>
    <property type="project" value="InterPro"/>
</dbReference>
<dbReference type="PANTHER" id="PTHR10465:SF0">
    <property type="entry name" value="SARCALUMENIN"/>
    <property type="match status" value="1"/>
</dbReference>
<keyword evidence="5" id="KW-0472">Membrane</keyword>
<dbReference type="InterPro" id="IPR027417">
    <property type="entry name" value="P-loop_NTPase"/>
</dbReference>
<evidence type="ECO:0000256" key="2">
    <source>
        <dbReference type="ARBA" id="ARBA00022741"/>
    </source>
</evidence>
<evidence type="ECO:0000313" key="8">
    <source>
        <dbReference type="EMBL" id="HIS97527.1"/>
    </source>
</evidence>
<dbReference type="EMBL" id="DVJS01000150">
    <property type="protein sequence ID" value="HIS97527.1"/>
    <property type="molecule type" value="Genomic_DNA"/>
</dbReference>
<proteinExistence type="predicted"/>
<reference evidence="8" key="2">
    <citation type="journal article" date="2021" name="PeerJ">
        <title>Extensive microbial diversity within the chicken gut microbiome revealed by metagenomics and culture.</title>
        <authorList>
            <person name="Gilroy R."/>
            <person name="Ravi A."/>
            <person name="Getino M."/>
            <person name="Pursley I."/>
            <person name="Horton D.L."/>
            <person name="Alikhan N.F."/>
            <person name="Baker D."/>
            <person name="Gharbi K."/>
            <person name="Hall N."/>
            <person name="Watson M."/>
            <person name="Adriaenssens E.M."/>
            <person name="Foster-Nyarko E."/>
            <person name="Jarju S."/>
            <person name="Secka A."/>
            <person name="Antonio M."/>
            <person name="Oren A."/>
            <person name="Chaudhuri R.R."/>
            <person name="La Ragione R."/>
            <person name="Hildebrand F."/>
            <person name="Pallen M.J."/>
        </authorList>
    </citation>
    <scope>NUCLEOTIDE SEQUENCE</scope>
    <source>
        <strain evidence="8">ChiHecec3B27-6122</strain>
    </source>
</reference>
<dbReference type="SUPFAM" id="SSF52540">
    <property type="entry name" value="P-loop containing nucleoside triphosphate hydrolases"/>
    <property type="match status" value="1"/>
</dbReference>
<evidence type="ECO:0000313" key="9">
    <source>
        <dbReference type="Proteomes" id="UP000886876"/>
    </source>
</evidence>
<organism evidence="8 9">
    <name type="scientific">Candidatus Scatomorpha pullistercoris</name>
    <dbReference type="NCBI Taxonomy" id="2840929"/>
    <lineage>
        <taxon>Bacteria</taxon>
        <taxon>Bacillati</taxon>
        <taxon>Bacillota</taxon>
        <taxon>Clostridia</taxon>
        <taxon>Eubacteriales</taxon>
        <taxon>Candidatus Scatomorpha</taxon>
    </lineage>
</organism>
<reference evidence="8" key="1">
    <citation type="submission" date="2020-10" db="EMBL/GenBank/DDBJ databases">
        <authorList>
            <person name="Gilroy R."/>
        </authorList>
    </citation>
    <scope>NUCLEOTIDE SEQUENCE</scope>
    <source>
        <strain evidence="8">ChiHecec3B27-6122</strain>
    </source>
</reference>
<accession>A0A9D1K9S4</accession>
<sequence length="625" mass="67701">MSVAQKVIDPDFFKKPAAPAAAPAPAQPGGAAKAQAAKAPAPGARIPPRLTAAIRELARTLEAAGQENAAKGIQQVCQDVLRERFAVSVVGEFSRGKSSFINALLGREYLPVGNIPTTSLITRIRYNPSEMLIVYDKNGKRSEIRECSQEAWDGLTADNGGDAAENTVLLGVDVPWLGENSLEIIDTPGAGDLESGRTQVIGDALLRSDGAIITVTATSALSESERAFIEERLLRRKIPFMMLIVTKLDLVPYEERSAVLNYIKNKLMLWNAGIPVFVPYDVELPEAVPGVGVGMDSVKAQILGWISDPKRTALTARWLSSRACELAEAARSAMAEQSGLLRADEEKRRELLSEKAMKLKRAELVWEDLRLKLLGRCGQCCEELHKKEQEYSESIVSRLQYEASHCAKPEKWWKEDFPYRLKVELTNMSVGIENSISRRIAADAAWFNSALDKNFKAHVQVVSRPVTSRSDISDPKTGSGPQFSDIEKQRNIARLGTTALSIAGAIALSTSGLGILSLVSTMGFGTGATLISEKIFRGRIEDQRNAVRQAVASAVPAAVSDALGHGEKRIQAIYDDIITEARKTGSAWTEAQHKAISCAASGSGDAERLEADAAKIAELINILKG</sequence>
<evidence type="ECO:0000256" key="3">
    <source>
        <dbReference type="ARBA" id="ARBA00022801"/>
    </source>
</evidence>
<dbReference type="PANTHER" id="PTHR10465">
    <property type="entry name" value="TRANSMEMBRANE GTPASE FZO1"/>
    <property type="match status" value="1"/>
</dbReference>
<feature type="region of interest" description="Disordered" evidence="6">
    <location>
        <begin position="18"/>
        <end position="45"/>
    </location>
</feature>
<dbReference type="GO" id="GO:0016020">
    <property type="term" value="C:membrane"/>
    <property type="evidence" value="ECO:0007669"/>
    <property type="project" value="UniProtKB-SubCell"/>
</dbReference>
<feature type="compositionally biased region" description="Low complexity" evidence="6">
    <location>
        <begin position="18"/>
        <end position="44"/>
    </location>
</feature>
<gene>
    <name evidence="8" type="ORF">IAD42_06075</name>
</gene>
<evidence type="ECO:0000256" key="1">
    <source>
        <dbReference type="ARBA" id="ARBA00004370"/>
    </source>
</evidence>
<dbReference type="Pfam" id="PF00350">
    <property type="entry name" value="Dynamin_N"/>
    <property type="match status" value="1"/>
</dbReference>
<evidence type="ECO:0000256" key="4">
    <source>
        <dbReference type="ARBA" id="ARBA00023134"/>
    </source>
</evidence>
<dbReference type="Gene3D" id="3.40.50.300">
    <property type="entry name" value="P-loop containing nucleotide triphosphate hydrolases"/>
    <property type="match status" value="1"/>
</dbReference>
<evidence type="ECO:0000256" key="5">
    <source>
        <dbReference type="ARBA" id="ARBA00023136"/>
    </source>
</evidence>
<keyword evidence="3" id="KW-0378">Hydrolase</keyword>
<evidence type="ECO:0000259" key="7">
    <source>
        <dbReference type="Pfam" id="PF00350"/>
    </source>
</evidence>